<keyword evidence="3" id="KW-0694">RNA-binding</keyword>
<dbReference type="FunFam" id="3.90.930.12:FF:000006">
    <property type="entry name" value="50S ribosomal protein L6"/>
    <property type="match status" value="1"/>
</dbReference>
<keyword evidence="4 8" id="KW-0689">Ribosomal protein</keyword>
<dbReference type="Gene3D" id="3.90.930.12">
    <property type="entry name" value="Ribosomal protein L6, alpha-beta domain"/>
    <property type="match status" value="2"/>
</dbReference>
<dbReference type="GO" id="GO:0006412">
    <property type="term" value="P:translation"/>
    <property type="evidence" value="ECO:0007669"/>
    <property type="project" value="InterPro"/>
</dbReference>
<evidence type="ECO:0000256" key="7">
    <source>
        <dbReference type="ARBA" id="ARBA00069416"/>
    </source>
</evidence>
<feature type="domain" description="Large ribosomal subunit protein uL6 alpha-beta" evidence="9">
    <location>
        <begin position="185"/>
        <end position="246"/>
    </location>
</feature>
<dbReference type="PRINTS" id="PR00059">
    <property type="entry name" value="RIBOSOMALL6"/>
</dbReference>
<dbReference type="PANTHER" id="PTHR11655:SF14">
    <property type="entry name" value="LARGE RIBOSOMAL SUBUNIT PROTEIN UL6M"/>
    <property type="match status" value="1"/>
</dbReference>
<evidence type="ECO:0000259" key="9">
    <source>
        <dbReference type="Pfam" id="PF00347"/>
    </source>
</evidence>
<comment type="caution">
    <text evidence="10">The sequence shown here is derived from an EMBL/GenBank/DDBJ whole genome shotgun (WGS) entry which is preliminary data.</text>
</comment>
<reference evidence="10 11" key="1">
    <citation type="submission" date="2015-03" db="EMBL/GenBank/DDBJ databases">
        <title>RNA-seq based gene annotation and comparative genomics of four Zymoseptoria species reveal species-specific pathogenicity related genes and transposable element activity.</title>
        <authorList>
            <person name="Grandaubert J."/>
            <person name="Bhattacharyya A."/>
            <person name="Stukenbrock E.H."/>
        </authorList>
    </citation>
    <scope>NUCLEOTIDE SEQUENCE [LARGE SCALE GENOMIC DNA]</scope>
    <source>
        <strain evidence="10 11">Zb18110</strain>
    </source>
</reference>
<evidence type="ECO:0000256" key="5">
    <source>
        <dbReference type="ARBA" id="ARBA00023274"/>
    </source>
</evidence>
<dbReference type="GO" id="GO:0019843">
    <property type="term" value="F:rRNA binding"/>
    <property type="evidence" value="ECO:0007669"/>
    <property type="project" value="UniProtKB-KW"/>
</dbReference>
<evidence type="ECO:0000256" key="2">
    <source>
        <dbReference type="ARBA" id="ARBA00022730"/>
    </source>
</evidence>
<evidence type="ECO:0000256" key="1">
    <source>
        <dbReference type="ARBA" id="ARBA00009356"/>
    </source>
</evidence>
<dbReference type="InterPro" id="IPR002358">
    <property type="entry name" value="Ribosomal_uL6_CS"/>
</dbReference>
<evidence type="ECO:0000313" key="11">
    <source>
        <dbReference type="Proteomes" id="UP000033647"/>
    </source>
</evidence>
<evidence type="ECO:0000256" key="8">
    <source>
        <dbReference type="RuleBase" id="RU003869"/>
    </source>
</evidence>
<dbReference type="InterPro" id="IPR019906">
    <property type="entry name" value="Ribosomal_uL6_bac-type"/>
</dbReference>
<evidence type="ECO:0000256" key="3">
    <source>
        <dbReference type="ARBA" id="ARBA00022884"/>
    </source>
</evidence>
<protein>
    <recommendedName>
        <fullName evidence="7">Large ribosomal subunit protein uL6m</fullName>
    </recommendedName>
</protein>
<gene>
    <name evidence="10" type="ORF">TI39_contig294g00002</name>
</gene>
<dbReference type="Pfam" id="PF00347">
    <property type="entry name" value="Ribosomal_L6"/>
    <property type="match status" value="2"/>
</dbReference>
<name>A0A0F4GVT9_9PEZI</name>
<dbReference type="PROSITE" id="PS00525">
    <property type="entry name" value="RIBOSOMAL_L6_1"/>
    <property type="match status" value="1"/>
</dbReference>
<dbReference type="SUPFAM" id="SSF56053">
    <property type="entry name" value="Ribosomal protein L6"/>
    <property type="match status" value="2"/>
</dbReference>
<keyword evidence="2" id="KW-0699">rRNA-binding</keyword>
<organism evidence="10 11">
    <name type="scientific">Zymoseptoria brevis</name>
    <dbReference type="NCBI Taxonomy" id="1047168"/>
    <lineage>
        <taxon>Eukaryota</taxon>
        <taxon>Fungi</taxon>
        <taxon>Dikarya</taxon>
        <taxon>Ascomycota</taxon>
        <taxon>Pezizomycotina</taxon>
        <taxon>Dothideomycetes</taxon>
        <taxon>Dothideomycetidae</taxon>
        <taxon>Mycosphaerellales</taxon>
        <taxon>Mycosphaerellaceae</taxon>
        <taxon>Zymoseptoria</taxon>
    </lineage>
</organism>
<comment type="function">
    <text evidence="6">Component of the mitochondrial ribosome (mitoribosome), a dedicated translation machinery responsible for the synthesis of mitochondrial genome-encoded proteins, including at least some of the essential transmembrane subunits of the mitochondrial respiratory chain. The mitoribosomes are attached to the mitochondrial inner membrane and translation products are cotranslationally integrated into the membrane.</text>
</comment>
<dbReference type="Proteomes" id="UP000033647">
    <property type="component" value="Unassembled WGS sequence"/>
</dbReference>
<feature type="domain" description="Large ribosomal subunit protein uL6 alpha-beta" evidence="9">
    <location>
        <begin position="90"/>
        <end position="154"/>
    </location>
</feature>
<keyword evidence="11" id="KW-1185">Reference proteome</keyword>
<dbReference type="PANTHER" id="PTHR11655">
    <property type="entry name" value="60S/50S RIBOSOMAL PROTEIN L6/L9"/>
    <property type="match status" value="1"/>
</dbReference>
<dbReference type="GO" id="GO:0005762">
    <property type="term" value="C:mitochondrial large ribosomal subunit"/>
    <property type="evidence" value="ECO:0007669"/>
    <property type="project" value="TreeGrafter"/>
</dbReference>
<dbReference type="InterPro" id="IPR020040">
    <property type="entry name" value="Ribosomal_uL6_a/b-dom"/>
</dbReference>
<dbReference type="STRING" id="1047168.A0A0F4GVT9"/>
<evidence type="ECO:0000256" key="4">
    <source>
        <dbReference type="ARBA" id="ARBA00022980"/>
    </source>
</evidence>
<dbReference type="OrthoDB" id="540873at2759"/>
<dbReference type="InterPro" id="IPR000702">
    <property type="entry name" value="Ribosomal_uL6-like"/>
</dbReference>
<accession>A0A0F4GVT9</accession>
<dbReference type="AlphaFoldDB" id="A0A0F4GVT9"/>
<sequence length="261" mass="28805">MAALRQCLRSSRALINNTTTLPTREITLPTFLVPAFAVPSRQRTSHFSTTSRSHSKIGAAPLSIPPEVTFRTIQPPPPASNARISRTQRGATVEIEGPLGKMSYPIPAYMSVEVNEDARTRTLSIQNAEDRQQRAMWGTTRAYLQNSILGVSEGHAAILRLVGVGYRATVESTATTKSPEYEGQKFVNLKVGYAHPIELGVPMGVKASTPQPTRILLEGVEKEVVKQFAAEIRQWRKPEPYKGKGIFVNDETIKLKAKKIK</sequence>
<evidence type="ECO:0000256" key="6">
    <source>
        <dbReference type="ARBA" id="ARBA00037226"/>
    </source>
</evidence>
<evidence type="ECO:0000313" key="10">
    <source>
        <dbReference type="EMBL" id="KJY01364.1"/>
    </source>
</evidence>
<dbReference type="EMBL" id="LAFY01000286">
    <property type="protein sequence ID" value="KJY01364.1"/>
    <property type="molecule type" value="Genomic_DNA"/>
</dbReference>
<proteinExistence type="inferred from homology"/>
<keyword evidence="5 8" id="KW-0687">Ribonucleoprotein</keyword>
<dbReference type="GO" id="GO:0003735">
    <property type="term" value="F:structural constituent of ribosome"/>
    <property type="evidence" value="ECO:0007669"/>
    <property type="project" value="InterPro"/>
</dbReference>
<comment type="similarity">
    <text evidence="1 8">Belongs to the universal ribosomal protein uL6 family.</text>
</comment>
<dbReference type="InterPro" id="IPR036789">
    <property type="entry name" value="Ribosomal_uL6-like_a/b-dom_sf"/>
</dbReference>